<organism evidence="1 2">
    <name type="scientific">Ligilactobacillus ruminis SPM0211</name>
    <dbReference type="NCBI Taxonomy" id="1040964"/>
    <lineage>
        <taxon>Bacteria</taxon>
        <taxon>Bacillati</taxon>
        <taxon>Bacillota</taxon>
        <taxon>Bacilli</taxon>
        <taxon>Lactobacillales</taxon>
        <taxon>Lactobacillaceae</taxon>
        <taxon>Ligilactobacillus</taxon>
    </lineage>
</organism>
<name>F7R3B8_9LACO</name>
<dbReference type="AlphaFoldDB" id="F7R3B8"/>
<evidence type="ECO:0000313" key="2">
    <source>
        <dbReference type="Proteomes" id="UP000002971"/>
    </source>
</evidence>
<reference evidence="1 2" key="1">
    <citation type="journal article" date="2011" name="J. Bacteriol.">
        <title>Genome Sequence of Lactobacillus ruminis SPM0211, Isolated from a Fecal Sample from a Healthy Korean.</title>
        <authorList>
            <person name="Lee S."/>
            <person name="Cho Y.J."/>
            <person name="Lee A.H."/>
            <person name="Chun J."/>
            <person name="Ha N.J."/>
            <person name="Ko G."/>
        </authorList>
    </citation>
    <scope>NUCLEOTIDE SEQUENCE [LARGE SCALE GENOMIC DNA]</scope>
    <source>
        <strain evidence="1 2">SPM0211</strain>
    </source>
</reference>
<sequence>MDETHKKYVSNQKRLKKTLSQIKKPDDLQSIANLIRFFCVCMTIAFQDENNPKQFLMAQRADLSGAAFGKITAVYGQIAENGPSVRKWLARKKAITDKMGKNSRLSVKIQTFRTRVYGQMLQKAACVRKSSA</sequence>
<evidence type="ECO:0000313" key="1">
    <source>
        <dbReference type="EMBL" id="EGM49842.1"/>
    </source>
</evidence>
<gene>
    <name evidence="1" type="ORF">LRU_02177</name>
</gene>
<proteinExistence type="predicted"/>
<dbReference type="Proteomes" id="UP000002971">
    <property type="component" value="Unassembled WGS sequence"/>
</dbReference>
<accession>F7R3B8</accession>
<comment type="caution">
    <text evidence="1">The sequence shown here is derived from an EMBL/GenBank/DDBJ whole genome shotgun (WGS) entry which is preliminary data.</text>
</comment>
<dbReference type="EMBL" id="AFOJ01000008">
    <property type="protein sequence ID" value="EGM49842.1"/>
    <property type="molecule type" value="Genomic_DNA"/>
</dbReference>
<protein>
    <submittedName>
        <fullName evidence="1">Uncharacterized protein</fullName>
    </submittedName>
</protein>